<evidence type="ECO:0008006" key="3">
    <source>
        <dbReference type="Google" id="ProtNLM"/>
    </source>
</evidence>
<accession>A0ABP6VLW0</accession>
<sequence length="146" mass="16286">MTALIPDPEKVIISALEHYMPDLVTNGRSRVYSQAPKEWDKQSFLVVRATGGGASRYPHLYAVCYFEVEAFAHQRGEASLLARRAGASMSQASREGYRYEAPQEAGYLFGLREVNAPSLVYDGLSSKHGDTFMFQGTYQISVRALR</sequence>
<evidence type="ECO:0000313" key="2">
    <source>
        <dbReference type="Proteomes" id="UP001500630"/>
    </source>
</evidence>
<reference evidence="2" key="1">
    <citation type="journal article" date="2019" name="Int. J. Syst. Evol. Microbiol.">
        <title>The Global Catalogue of Microorganisms (GCM) 10K type strain sequencing project: providing services to taxonomists for standard genome sequencing and annotation.</title>
        <authorList>
            <consortium name="The Broad Institute Genomics Platform"/>
            <consortium name="The Broad Institute Genome Sequencing Center for Infectious Disease"/>
            <person name="Wu L."/>
            <person name="Ma J."/>
        </authorList>
    </citation>
    <scope>NUCLEOTIDE SEQUENCE [LARGE SCALE GENOMIC DNA]</scope>
    <source>
        <strain evidence="2">JCM 17326</strain>
    </source>
</reference>
<dbReference type="Proteomes" id="UP001500630">
    <property type="component" value="Unassembled WGS sequence"/>
</dbReference>
<proteinExistence type="predicted"/>
<organism evidence="1 2">
    <name type="scientific">Nonomuraea rosea</name>
    <dbReference type="NCBI Taxonomy" id="638574"/>
    <lineage>
        <taxon>Bacteria</taxon>
        <taxon>Bacillati</taxon>
        <taxon>Actinomycetota</taxon>
        <taxon>Actinomycetes</taxon>
        <taxon>Streptosporangiales</taxon>
        <taxon>Streptosporangiaceae</taxon>
        <taxon>Nonomuraea</taxon>
    </lineage>
</organism>
<protein>
    <recommendedName>
        <fullName evidence="3">DUF3168 domain-containing protein</fullName>
    </recommendedName>
</protein>
<keyword evidence="2" id="KW-1185">Reference proteome</keyword>
<gene>
    <name evidence="1" type="ORF">GCM10022419_016270</name>
</gene>
<name>A0ABP6VLW0_9ACTN</name>
<dbReference type="EMBL" id="BAABDQ010000003">
    <property type="protein sequence ID" value="GAA3537184.1"/>
    <property type="molecule type" value="Genomic_DNA"/>
</dbReference>
<evidence type="ECO:0000313" key="1">
    <source>
        <dbReference type="EMBL" id="GAA3537184.1"/>
    </source>
</evidence>
<dbReference type="RefSeq" id="WP_345559980.1">
    <property type="nucleotide sequence ID" value="NZ_BAABDQ010000003.1"/>
</dbReference>
<comment type="caution">
    <text evidence="1">The sequence shown here is derived from an EMBL/GenBank/DDBJ whole genome shotgun (WGS) entry which is preliminary data.</text>
</comment>